<evidence type="ECO:0000313" key="1">
    <source>
        <dbReference type="EMBL" id="KAK3061416.1"/>
    </source>
</evidence>
<proteinExistence type="predicted"/>
<accession>A0ACC3D4B6</accession>
<reference evidence="1" key="1">
    <citation type="submission" date="2024-09" db="EMBL/GenBank/DDBJ databases">
        <title>Black Yeasts Isolated from many extreme environments.</title>
        <authorList>
            <person name="Coleine C."/>
            <person name="Stajich J.E."/>
            <person name="Selbmann L."/>
        </authorList>
    </citation>
    <scope>NUCLEOTIDE SEQUENCE</scope>
    <source>
        <strain evidence="1">CCFEE 5737</strain>
    </source>
</reference>
<name>A0ACC3D4B6_9PEZI</name>
<comment type="caution">
    <text evidence="1">The sequence shown here is derived from an EMBL/GenBank/DDBJ whole genome shotgun (WGS) entry which is preliminary data.</text>
</comment>
<protein>
    <submittedName>
        <fullName evidence="1">Uncharacterized protein</fullName>
    </submittedName>
</protein>
<evidence type="ECO:0000313" key="2">
    <source>
        <dbReference type="Proteomes" id="UP001186974"/>
    </source>
</evidence>
<sequence>MADKLPPNFTAEDVGDEIVFNQLRFDTLDPTSVDYESDRTQIERDIRELEQLLLPQDAERQQDWSQPG</sequence>
<dbReference type="EMBL" id="JAWDJW010007859">
    <property type="protein sequence ID" value="KAK3061416.1"/>
    <property type="molecule type" value="Genomic_DNA"/>
</dbReference>
<gene>
    <name evidence="1" type="ORF">LTS18_006318</name>
</gene>
<feature type="non-terminal residue" evidence="1">
    <location>
        <position position="68"/>
    </location>
</feature>
<keyword evidence="2" id="KW-1185">Reference proteome</keyword>
<dbReference type="Proteomes" id="UP001186974">
    <property type="component" value="Unassembled WGS sequence"/>
</dbReference>
<organism evidence="1 2">
    <name type="scientific">Coniosporium uncinatum</name>
    <dbReference type="NCBI Taxonomy" id="93489"/>
    <lineage>
        <taxon>Eukaryota</taxon>
        <taxon>Fungi</taxon>
        <taxon>Dikarya</taxon>
        <taxon>Ascomycota</taxon>
        <taxon>Pezizomycotina</taxon>
        <taxon>Dothideomycetes</taxon>
        <taxon>Dothideomycetes incertae sedis</taxon>
        <taxon>Coniosporium</taxon>
    </lineage>
</organism>